<feature type="transmembrane region" description="Helical" evidence="2">
    <location>
        <begin position="66"/>
        <end position="85"/>
    </location>
</feature>
<evidence type="ECO:0000313" key="3">
    <source>
        <dbReference type="EMBL" id="NMH96938.1"/>
    </source>
</evidence>
<feature type="region of interest" description="Disordered" evidence="1">
    <location>
        <begin position="113"/>
        <end position="135"/>
    </location>
</feature>
<dbReference type="RefSeq" id="WP_169380330.1">
    <property type="nucleotide sequence ID" value="NZ_JAAXLA010000008.1"/>
</dbReference>
<dbReference type="EMBL" id="JAAXLA010000008">
    <property type="protein sequence ID" value="NMH96938.1"/>
    <property type="molecule type" value="Genomic_DNA"/>
</dbReference>
<feature type="transmembrane region" description="Helical" evidence="2">
    <location>
        <begin position="12"/>
        <end position="45"/>
    </location>
</feature>
<dbReference type="Proteomes" id="UP000820669">
    <property type="component" value="Unassembled WGS sequence"/>
</dbReference>
<keyword evidence="2" id="KW-0812">Transmembrane</keyword>
<protein>
    <submittedName>
        <fullName evidence="3">Uncharacterized protein</fullName>
    </submittedName>
</protein>
<comment type="caution">
    <text evidence="3">The sequence shown here is derived from an EMBL/GenBank/DDBJ whole genome shotgun (WGS) entry which is preliminary data.</text>
</comment>
<reference evidence="3 4" key="1">
    <citation type="submission" date="2020-04" db="EMBL/GenBank/DDBJ databases">
        <authorList>
            <person name="Klaysubun C."/>
            <person name="Duangmal K."/>
            <person name="Lipun K."/>
        </authorList>
    </citation>
    <scope>NUCLEOTIDE SEQUENCE [LARGE SCALE GENOMIC DNA]</scope>
    <source>
        <strain evidence="3 4">K10HN5</strain>
    </source>
</reference>
<name>A0ABX1S5T1_9PSEU</name>
<evidence type="ECO:0000256" key="1">
    <source>
        <dbReference type="SAM" id="MobiDB-lite"/>
    </source>
</evidence>
<keyword evidence="2" id="KW-0472">Membrane</keyword>
<feature type="compositionally biased region" description="Basic and acidic residues" evidence="1">
    <location>
        <begin position="118"/>
        <end position="127"/>
    </location>
</feature>
<gene>
    <name evidence="3" type="ORF">HF526_06345</name>
</gene>
<feature type="transmembrane region" description="Helical" evidence="2">
    <location>
        <begin position="91"/>
        <end position="109"/>
    </location>
</feature>
<evidence type="ECO:0000313" key="4">
    <source>
        <dbReference type="Proteomes" id="UP000820669"/>
    </source>
</evidence>
<sequence length="226" mass="24078">MPPRSTASRIVFVLLVPLGVVGLATLSPAVVMLGLLTATLTGLGAFGWAQQRHGWPDGASRSTRTFAWRAAGMGLLVVLGLSGLVGLFGAAAVPVLVLAAASGMTVGVGRRLGRGRRRGEVPGEAADHTPPGPEPPVTQFPAAPVRDDECPQWLVPALSTEMLCWEWRRSYVAVGRTRDPKELVQLVVLRAAYLDELERRDPRGFRRWLDSGARAAGDPARFLTGG</sequence>
<evidence type="ECO:0000256" key="2">
    <source>
        <dbReference type="SAM" id="Phobius"/>
    </source>
</evidence>
<organism evidence="3 4">
    <name type="scientific">Pseudonocardia acidicola</name>
    <dbReference type="NCBI Taxonomy" id="2724939"/>
    <lineage>
        <taxon>Bacteria</taxon>
        <taxon>Bacillati</taxon>
        <taxon>Actinomycetota</taxon>
        <taxon>Actinomycetes</taxon>
        <taxon>Pseudonocardiales</taxon>
        <taxon>Pseudonocardiaceae</taxon>
        <taxon>Pseudonocardia</taxon>
    </lineage>
</organism>
<accession>A0ABX1S5T1</accession>
<keyword evidence="2" id="KW-1133">Transmembrane helix</keyword>
<proteinExistence type="predicted"/>
<keyword evidence="4" id="KW-1185">Reference proteome</keyword>